<organism evidence="8 9">
    <name type="scientific">Caballeronia fortuita</name>
    <dbReference type="NCBI Taxonomy" id="1777138"/>
    <lineage>
        <taxon>Bacteria</taxon>
        <taxon>Pseudomonadati</taxon>
        <taxon>Pseudomonadota</taxon>
        <taxon>Betaproteobacteria</taxon>
        <taxon>Burkholderiales</taxon>
        <taxon>Burkholderiaceae</taxon>
        <taxon>Caballeronia</taxon>
    </lineage>
</organism>
<proteinExistence type="inferred from homology"/>
<dbReference type="RefSeq" id="WP_061138817.1">
    <property type="nucleotide sequence ID" value="NZ_FCNX02000036.1"/>
</dbReference>
<dbReference type="Proteomes" id="UP000054903">
    <property type="component" value="Unassembled WGS sequence"/>
</dbReference>
<dbReference type="GO" id="GO:0016020">
    <property type="term" value="C:membrane"/>
    <property type="evidence" value="ECO:0007669"/>
    <property type="project" value="UniProtKB-SubCell"/>
</dbReference>
<comment type="caution">
    <text evidence="8">The sequence shown here is derived from an EMBL/GenBank/DDBJ whole genome shotgun (WGS) entry which is preliminary data.</text>
</comment>
<evidence type="ECO:0000313" key="8">
    <source>
        <dbReference type="EMBL" id="SAL03781.1"/>
    </source>
</evidence>
<feature type="transmembrane region" description="Helical" evidence="6">
    <location>
        <begin position="275"/>
        <end position="291"/>
    </location>
</feature>
<dbReference type="InterPro" id="IPR000620">
    <property type="entry name" value="EamA_dom"/>
</dbReference>
<evidence type="ECO:0000256" key="1">
    <source>
        <dbReference type="ARBA" id="ARBA00004141"/>
    </source>
</evidence>
<dbReference type="InterPro" id="IPR037185">
    <property type="entry name" value="EmrE-like"/>
</dbReference>
<feature type="transmembrane region" description="Helical" evidence="6">
    <location>
        <begin position="90"/>
        <end position="108"/>
    </location>
</feature>
<feature type="transmembrane region" description="Helical" evidence="6">
    <location>
        <begin position="188"/>
        <end position="208"/>
    </location>
</feature>
<feature type="transmembrane region" description="Helical" evidence="6">
    <location>
        <begin position="157"/>
        <end position="176"/>
    </location>
</feature>
<sequence length="294" mass="30493">MISTLAAPVFVFLWSTGFIVARAITPYVDPNLYLLARFGGTTLLFIAIAAITRAPWPQRGEIGRHLFAGALLQGVYLGAGYWAVAQGLGAGIMALLGALQPLLTAAVATRLFGERLTPRAWIGLVLGLAGVALVLAPKIAAGGTHVDNAFAGHAPQWLVVTVAIFAVVAITAGTLYQKTSLARADIRSASALQNAGAAIVALVLVMALGEHRFIASATTWLSLAWGVLMLSGVATTLLVWMVRRGDASRATALLFLAPPLAALESYLAFGETLGAVQLAGFGVALAGVLLARTR</sequence>
<dbReference type="Pfam" id="PF00892">
    <property type="entry name" value="EamA"/>
    <property type="match status" value="2"/>
</dbReference>
<feature type="transmembrane region" description="Helical" evidence="6">
    <location>
        <begin position="66"/>
        <end position="84"/>
    </location>
</feature>
<keyword evidence="5 6" id="KW-0472">Membrane</keyword>
<name>A0A158EA66_9BURK</name>
<keyword evidence="4 6" id="KW-1133">Transmembrane helix</keyword>
<keyword evidence="9" id="KW-1185">Reference proteome</keyword>
<comment type="subcellular location">
    <subcellularLocation>
        <location evidence="1">Membrane</location>
        <topology evidence="1">Multi-pass membrane protein</topology>
    </subcellularLocation>
</comment>
<evidence type="ECO:0000256" key="2">
    <source>
        <dbReference type="ARBA" id="ARBA00007362"/>
    </source>
</evidence>
<reference evidence="8" key="1">
    <citation type="submission" date="2016-01" db="EMBL/GenBank/DDBJ databases">
        <authorList>
            <person name="Peeters C."/>
        </authorList>
    </citation>
    <scope>NUCLEOTIDE SEQUENCE</scope>
    <source>
        <strain evidence="8">LMG 29320</strain>
    </source>
</reference>
<protein>
    <submittedName>
        <fullName evidence="8">Multidrug DMT transporter permease</fullName>
    </submittedName>
</protein>
<evidence type="ECO:0000259" key="7">
    <source>
        <dbReference type="Pfam" id="PF00892"/>
    </source>
</evidence>
<feature type="transmembrane region" description="Helical" evidence="6">
    <location>
        <begin position="32"/>
        <end position="54"/>
    </location>
</feature>
<evidence type="ECO:0000256" key="6">
    <source>
        <dbReference type="SAM" id="Phobius"/>
    </source>
</evidence>
<feature type="transmembrane region" description="Helical" evidence="6">
    <location>
        <begin position="252"/>
        <end position="269"/>
    </location>
</feature>
<gene>
    <name evidence="8" type="ORF">AWB77_06870</name>
</gene>
<comment type="similarity">
    <text evidence="2">Belongs to the EamA transporter family.</text>
</comment>
<feature type="transmembrane region" description="Helical" evidence="6">
    <location>
        <begin position="120"/>
        <end position="137"/>
    </location>
</feature>
<dbReference type="OrthoDB" id="9809509at2"/>
<feature type="domain" description="EamA" evidence="7">
    <location>
        <begin position="160"/>
        <end position="291"/>
    </location>
</feature>
<evidence type="ECO:0000313" key="9">
    <source>
        <dbReference type="Proteomes" id="UP000054903"/>
    </source>
</evidence>
<dbReference type="AlphaFoldDB" id="A0A158EA66"/>
<accession>A0A158EA66</accession>
<feature type="transmembrane region" description="Helical" evidence="6">
    <location>
        <begin position="220"/>
        <end position="240"/>
    </location>
</feature>
<keyword evidence="3 6" id="KW-0812">Transmembrane</keyword>
<evidence type="ECO:0000256" key="5">
    <source>
        <dbReference type="ARBA" id="ARBA00023136"/>
    </source>
</evidence>
<dbReference type="PANTHER" id="PTHR32322">
    <property type="entry name" value="INNER MEMBRANE TRANSPORTER"/>
    <property type="match status" value="1"/>
</dbReference>
<dbReference type="SUPFAM" id="SSF103481">
    <property type="entry name" value="Multidrug resistance efflux transporter EmrE"/>
    <property type="match status" value="2"/>
</dbReference>
<dbReference type="InterPro" id="IPR050638">
    <property type="entry name" value="AA-Vitamin_Transporters"/>
</dbReference>
<evidence type="ECO:0000256" key="3">
    <source>
        <dbReference type="ARBA" id="ARBA00022692"/>
    </source>
</evidence>
<evidence type="ECO:0000256" key="4">
    <source>
        <dbReference type="ARBA" id="ARBA00022989"/>
    </source>
</evidence>
<dbReference type="STRING" id="1777138.AWB77_06870"/>
<dbReference type="EMBL" id="FCNX02000036">
    <property type="protein sequence ID" value="SAL03781.1"/>
    <property type="molecule type" value="Genomic_DNA"/>
</dbReference>
<feature type="domain" description="EamA" evidence="7">
    <location>
        <begin position="6"/>
        <end position="135"/>
    </location>
</feature>
<dbReference type="PANTHER" id="PTHR32322:SF2">
    <property type="entry name" value="EAMA DOMAIN-CONTAINING PROTEIN"/>
    <property type="match status" value="1"/>
</dbReference>